<dbReference type="AlphaFoldDB" id="A0AAD8QGS5"/>
<name>A0AAD8QGS5_LOLMU</name>
<protein>
    <submittedName>
        <fullName evidence="2">Uncharacterized protein</fullName>
    </submittedName>
</protein>
<dbReference type="Proteomes" id="UP001231189">
    <property type="component" value="Unassembled WGS sequence"/>
</dbReference>
<proteinExistence type="predicted"/>
<accession>A0AAD8QGS5</accession>
<organism evidence="2 3">
    <name type="scientific">Lolium multiflorum</name>
    <name type="common">Italian ryegrass</name>
    <name type="synonym">Lolium perenne subsp. multiflorum</name>
    <dbReference type="NCBI Taxonomy" id="4521"/>
    <lineage>
        <taxon>Eukaryota</taxon>
        <taxon>Viridiplantae</taxon>
        <taxon>Streptophyta</taxon>
        <taxon>Embryophyta</taxon>
        <taxon>Tracheophyta</taxon>
        <taxon>Spermatophyta</taxon>
        <taxon>Magnoliopsida</taxon>
        <taxon>Liliopsida</taxon>
        <taxon>Poales</taxon>
        <taxon>Poaceae</taxon>
        <taxon>BOP clade</taxon>
        <taxon>Pooideae</taxon>
        <taxon>Poodae</taxon>
        <taxon>Poeae</taxon>
        <taxon>Poeae Chloroplast Group 2 (Poeae type)</taxon>
        <taxon>Loliodinae</taxon>
        <taxon>Loliinae</taxon>
        <taxon>Lolium</taxon>
    </lineage>
</organism>
<feature type="region of interest" description="Disordered" evidence="1">
    <location>
        <begin position="110"/>
        <end position="133"/>
    </location>
</feature>
<keyword evidence="3" id="KW-1185">Reference proteome</keyword>
<dbReference type="EMBL" id="JAUUTY010000259">
    <property type="protein sequence ID" value="KAK1602416.1"/>
    <property type="molecule type" value="Genomic_DNA"/>
</dbReference>
<reference evidence="2" key="1">
    <citation type="submission" date="2023-07" db="EMBL/GenBank/DDBJ databases">
        <title>A chromosome-level genome assembly of Lolium multiflorum.</title>
        <authorList>
            <person name="Chen Y."/>
            <person name="Copetti D."/>
            <person name="Kolliker R."/>
            <person name="Studer B."/>
        </authorList>
    </citation>
    <scope>NUCLEOTIDE SEQUENCE</scope>
    <source>
        <strain evidence="2">02402/16</strain>
        <tissue evidence="2">Leaf</tissue>
    </source>
</reference>
<comment type="caution">
    <text evidence="2">The sequence shown here is derived from an EMBL/GenBank/DDBJ whole genome shotgun (WGS) entry which is preliminary data.</text>
</comment>
<evidence type="ECO:0000313" key="2">
    <source>
        <dbReference type="EMBL" id="KAK1602416.1"/>
    </source>
</evidence>
<gene>
    <name evidence="2" type="ORF">QYE76_008008</name>
</gene>
<evidence type="ECO:0000313" key="3">
    <source>
        <dbReference type="Proteomes" id="UP001231189"/>
    </source>
</evidence>
<evidence type="ECO:0000256" key="1">
    <source>
        <dbReference type="SAM" id="MobiDB-lite"/>
    </source>
</evidence>
<sequence length="133" mass="14960">MGDEAATAASIRDEAELAAVVAPIMEVAPVVYVPMVAQPAEAVNKAKPELTIKQRAIKIKKRADRRRALEQRKRDAAALEERQRAAEHLQLLQMEAKAKTMQEHAMLFYSHTRSQSWPRRAPAQPRREASARP</sequence>